<evidence type="ECO:0008006" key="5">
    <source>
        <dbReference type="Google" id="ProtNLM"/>
    </source>
</evidence>
<proteinExistence type="predicted"/>
<reference evidence="3 4" key="1">
    <citation type="journal article" date="2016" name="Nat. Commun.">
        <title>Thousands of microbial genomes shed light on interconnected biogeochemical processes in an aquifer system.</title>
        <authorList>
            <person name="Anantharaman K."/>
            <person name="Brown C.T."/>
            <person name="Hug L.A."/>
            <person name="Sharon I."/>
            <person name="Castelle C.J."/>
            <person name="Probst A.J."/>
            <person name="Thomas B.C."/>
            <person name="Singh A."/>
            <person name="Wilkins M.J."/>
            <person name="Karaoz U."/>
            <person name="Brodie E.L."/>
            <person name="Williams K.H."/>
            <person name="Hubbard S.S."/>
            <person name="Banfield J.F."/>
        </authorList>
    </citation>
    <scope>NUCLEOTIDE SEQUENCE [LARGE SCALE GENOMIC DNA]</scope>
</reference>
<accession>A0A1F7WGK5</accession>
<feature type="compositionally biased region" description="Basic and acidic residues" evidence="1">
    <location>
        <begin position="270"/>
        <end position="286"/>
    </location>
</feature>
<evidence type="ECO:0000256" key="1">
    <source>
        <dbReference type="SAM" id="MobiDB-lite"/>
    </source>
</evidence>
<dbReference type="Gene3D" id="2.60.40.10">
    <property type="entry name" value="Immunoglobulins"/>
    <property type="match status" value="1"/>
</dbReference>
<evidence type="ECO:0000313" key="4">
    <source>
        <dbReference type="Proteomes" id="UP000178735"/>
    </source>
</evidence>
<dbReference type="InterPro" id="IPR013783">
    <property type="entry name" value="Ig-like_fold"/>
</dbReference>
<sequence>MCDCARPAGRIIQINSNIIIKINLFTNYREVLKRSSGPLQPIYQHIIIPICCSPVLFLNYFQGTFSKRKIHILKRRLVLVKKFFSSICIVIMSVLVLNFSYAIAQEAEPEAVPEAPVVKKAVKKAVKKTAVKAAAKKGETLSSLIKTFNSVHKDIEFAQKYVNPKSDEFDKTMAKALANDLLKWKKAKIQIKKLKKTKSPKLEASEEKLKELEENILAKYTESAAPAEEEAASEESAVSEEAVAKTERGKEILEKLKNKRASEEGAEAASEEKPAEDNAPAEEKPVVKQPSKLRISPSRALYNRLETGAEATTRLTVRNQARSTYEGTVVPIENWITVNPTVVTIEPGSSIDIEVSVVAPSAAKARIEGTVELRTEGESSKRIPVVARTR</sequence>
<gene>
    <name evidence="3" type="ORF">A2008_11760</name>
</gene>
<keyword evidence="2" id="KW-0472">Membrane</keyword>
<keyword evidence="2" id="KW-1133">Transmembrane helix</keyword>
<feature type="compositionally biased region" description="Basic and acidic residues" evidence="1">
    <location>
        <begin position="242"/>
        <end position="263"/>
    </location>
</feature>
<organism evidence="3 4">
    <name type="scientific">Candidatus Wallbacteria bacterium GWC2_49_35</name>
    <dbReference type="NCBI Taxonomy" id="1817813"/>
    <lineage>
        <taxon>Bacteria</taxon>
        <taxon>Candidatus Walliibacteriota</taxon>
    </lineage>
</organism>
<feature type="transmembrane region" description="Helical" evidence="2">
    <location>
        <begin position="83"/>
        <end position="104"/>
    </location>
</feature>
<protein>
    <recommendedName>
        <fullName evidence="5">BACON domain-containing protein</fullName>
    </recommendedName>
</protein>
<feature type="region of interest" description="Disordered" evidence="1">
    <location>
        <begin position="224"/>
        <end position="292"/>
    </location>
</feature>
<dbReference type="AlphaFoldDB" id="A0A1F7WGK5"/>
<keyword evidence="2" id="KW-0812">Transmembrane</keyword>
<dbReference type="Proteomes" id="UP000178735">
    <property type="component" value="Unassembled WGS sequence"/>
</dbReference>
<dbReference type="STRING" id="1817813.A2008_11760"/>
<evidence type="ECO:0000256" key="2">
    <source>
        <dbReference type="SAM" id="Phobius"/>
    </source>
</evidence>
<comment type="caution">
    <text evidence="3">The sequence shown here is derived from an EMBL/GenBank/DDBJ whole genome shotgun (WGS) entry which is preliminary data.</text>
</comment>
<feature type="transmembrane region" description="Helical" evidence="2">
    <location>
        <begin position="42"/>
        <end position="62"/>
    </location>
</feature>
<dbReference type="EMBL" id="MGFH01000220">
    <property type="protein sequence ID" value="OGM01930.1"/>
    <property type="molecule type" value="Genomic_DNA"/>
</dbReference>
<evidence type="ECO:0000313" key="3">
    <source>
        <dbReference type="EMBL" id="OGM01930.1"/>
    </source>
</evidence>
<name>A0A1F7WGK5_9BACT</name>